<dbReference type="EMBL" id="JBIGIA010000018">
    <property type="protein sequence ID" value="MFG6459092.1"/>
    <property type="molecule type" value="Genomic_DNA"/>
</dbReference>
<dbReference type="Gene3D" id="2.40.160.10">
    <property type="entry name" value="Porin"/>
    <property type="match status" value="1"/>
</dbReference>
<evidence type="ECO:0000313" key="2">
    <source>
        <dbReference type="EMBL" id="MFG6459092.1"/>
    </source>
</evidence>
<dbReference type="InterPro" id="IPR023614">
    <property type="entry name" value="Porin_dom_sf"/>
</dbReference>
<evidence type="ECO:0000256" key="1">
    <source>
        <dbReference type="SAM" id="SignalP"/>
    </source>
</evidence>
<dbReference type="SUPFAM" id="SSF56935">
    <property type="entry name" value="Porins"/>
    <property type="match status" value="1"/>
</dbReference>
<evidence type="ECO:0000313" key="3">
    <source>
        <dbReference type="Proteomes" id="UP001606305"/>
    </source>
</evidence>
<protein>
    <submittedName>
        <fullName evidence="2">Outer membrane beta-barrel protein</fullName>
    </submittedName>
</protein>
<proteinExistence type="predicted"/>
<dbReference type="Proteomes" id="UP001606305">
    <property type="component" value="Unassembled WGS sequence"/>
</dbReference>
<feature type="chain" id="PRO_5047424239" evidence="1">
    <location>
        <begin position="21"/>
        <end position="187"/>
    </location>
</feature>
<accession>A0ABW7GB52</accession>
<keyword evidence="3" id="KW-1185">Reference proteome</keyword>
<gene>
    <name evidence="2" type="ORF">ACG00X_19845</name>
</gene>
<name>A0ABW7GB52_9BURK</name>
<dbReference type="RefSeq" id="WP_394490730.1">
    <property type="nucleotide sequence ID" value="NZ_JBIGIA010000018.1"/>
</dbReference>
<reference evidence="2 3" key="1">
    <citation type="submission" date="2024-09" db="EMBL/GenBank/DDBJ databases">
        <title>Novel species of the genus Pelomonas and Roseateles isolated from streams.</title>
        <authorList>
            <person name="Lu H."/>
        </authorList>
    </citation>
    <scope>NUCLEOTIDE SEQUENCE [LARGE SCALE GENOMIC DNA]</scope>
    <source>
        <strain evidence="2 3">BYS96W</strain>
    </source>
</reference>
<organism evidence="2 3">
    <name type="scientific">Pelomonas nitida</name>
    <dbReference type="NCBI Taxonomy" id="3299027"/>
    <lineage>
        <taxon>Bacteria</taxon>
        <taxon>Pseudomonadati</taxon>
        <taxon>Pseudomonadota</taxon>
        <taxon>Betaproteobacteria</taxon>
        <taxon>Burkholderiales</taxon>
        <taxon>Sphaerotilaceae</taxon>
        <taxon>Roseateles</taxon>
    </lineage>
</organism>
<feature type="signal peptide" evidence="1">
    <location>
        <begin position="1"/>
        <end position="20"/>
    </location>
</feature>
<sequence>MKKQIAVVAAMLALSVNCQAEGLRPIVGASITGGGETLLELHYTDGSTQKIRSGGFLHMFGGAEYEFDNFALQANIGYHVDDSTAKNGSAKFARWPVELIGLWKIDNNLRAGVGVRKATGAKISSSGALSLGGSIDLESKAGFIVQGEYLFTPQMSVLVRYVNESYEIGRGIEIQGNHVGLGASYRF</sequence>
<keyword evidence="1" id="KW-0732">Signal</keyword>
<comment type="caution">
    <text evidence="2">The sequence shown here is derived from an EMBL/GenBank/DDBJ whole genome shotgun (WGS) entry which is preliminary data.</text>
</comment>